<dbReference type="EMBL" id="BPLR01013078">
    <property type="protein sequence ID" value="GIY58563.1"/>
    <property type="molecule type" value="Genomic_DNA"/>
</dbReference>
<organism evidence="1 2">
    <name type="scientific">Caerostris extrusa</name>
    <name type="common">Bark spider</name>
    <name type="synonym">Caerostris bankana</name>
    <dbReference type="NCBI Taxonomy" id="172846"/>
    <lineage>
        <taxon>Eukaryota</taxon>
        <taxon>Metazoa</taxon>
        <taxon>Ecdysozoa</taxon>
        <taxon>Arthropoda</taxon>
        <taxon>Chelicerata</taxon>
        <taxon>Arachnida</taxon>
        <taxon>Araneae</taxon>
        <taxon>Araneomorphae</taxon>
        <taxon>Entelegynae</taxon>
        <taxon>Araneoidea</taxon>
        <taxon>Araneidae</taxon>
        <taxon>Caerostris</taxon>
    </lineage>
</organism>
<protein>
    <submittedName>
        <fullName evidence="1">Uncharacterized protein</fullName>
    </submittedName>
</protein>
<keyword evidence="2" id="KW-1185">Reference proteome</keyword>
<sequence>MYVPKLRLKFTGKLSSRAGPPGAPALSPSKIPGHSGVCTLAFSSEFLGEAPATCCWTDGAFVFHSVGSMWLTYTCLKLLASSDPGLVSKVLLLTLFLLPLIAHALPRSNLACLAGTGYGNIPAAQLAQLFFERFALHANACHW</sequence>
<name>A0AAV4ULC4_CAEEX</name>
<comment type="caution">
    <text evidence="1">The sequence shown here is derived from an EMBL/GenBank/DDBJ whole genome shotgun (WGS) entry which is preliminary data.</text>
</comment>
<accession>A0AAV4ULC4</accession>
<evidence type="ECO:0000313" key="1">
    <source>
        <dbReference type="EMBL" id="GIY58563.1"/>
    </source>
</evidence>
<reference evidence="1 2" key="1">
    <citation type="submission" date="2021-06" db="EMBL/GenBank/DDBJ databases">
        <title>Caerostris extrusa draft genome.</title>
        <authorList>
            <person name="Kono N."/>
            <person name="Arakawa K."/>
        </authorList>
    </citation>
    <scope>NUCLEOTIDE SEQUENCE [LARGE SCALE GENOMIC DNA]</scope>
</reference>
<gene>
    <name evidence="1" type="ORF">CEXT_142411</name>
</gene>
<dbReference type="AlphaFoldDB" id="A0AAV4ULC4"/>
<evidence type="ECO:0000313" key="2">
    <source>
        <dbReference type="Proteomes" id="UP001054945"/>
    </source>
</evidence>
<proteinExistence type="predicted"/>
<dbReference type="Proteomes" id="UP001054945">
    <property type="component" value="Unassembled WGS sequence"/>
</dbReference>